<evidence type="ECO:0000313" key="2">
    <source>
        <dbReference type="Proteomes" id="UP000059680"/>
    </source>
</evidence>
<organism evidence="1 2">
    <name type="scientific">Oryza sativa subsp. japonica</name>
    <name type="common">Rice</name>
    <dbReference type="NCBI Taxonomy" id="39947"/>
    <lineage>
        <taxon>Eukaryota</taxon>
        <taxon>Viridiplantae</taxon>
        <taxon>Streptophyta</taxon>
        <taxon>Embryophyta</taxon>
        <taxon>Tracheophyta</taxon>
        <taxon>Spermatophyta</taxon>
        <taxon>Magnoliopsida</taxon>
        <taxon>Liliopsida</taxon>
        <taxon>Poales</taxon>
        <taxon>Poaceae</taxon>
        <taxon>BOP clade</taxon>
        <taxon>Oryzoideae</taxon>
        <taxon>Oryzeae</taxon>
        <taxon>Oryzinae</taxon>
        <taxon>Oryza</taxon>
        <taxon>Oryza sativa</taxon>
    </lineage>
</organism>
<protein>
    <submittedName>
        <fullName evidence="1">Os03g0581200 protein</fullName>
    </submittedName>
</protein>
<dbReference type="Gramene" id="Os03t0581200-04">
    <property type="protein sequence ID" value="Os03t0581200-04"/>
    <property type="gene ID" value="Os03g0581200"/>
</dbReference>
<dbReference type="Gramene" id="Os03t0581200-02">
    <property type="protein sequence ID" value="Os03t0581200-02"/>
    <property type="gene ID" value="Os03g0581200"/>
</dbReference>
<keyword evidence="2" id="KW-1185">Reference proteome</keyword>
<dbReference type="PaxDb" id="39947-A0A0P0VZT6"/>
<dbReference type="AlphaFoldDB" id="A0A0P0VZT6"/>
<sequence length="45" mass="5078">YLVLSQSAVHWKSLRGEQHATDNNPVGLGFSTSKLTTIVRIHRRC</sequence>
<accession>A0A0P0VZT6</accession>
<reference evidence="1 2" key="2">
    <citation type="journal article" date="2013" name="Plant Cell Physiol.">
        <title>Rice Annotation Project Database (RAP-DB): an integrative and interactive database for rice genomics.</title>
        <authorList>
            <person name="Sakai H."/>
            <person name="Lee S.S."/>
            <person name="Tanaka T."/>
            <person name="Numa H."/>
            <person name="Kim J."/>
            <person name="Kawahara Y."/>
            <person name="Wakimoto H."/>
            <person name="Yang C.C."/>
            <person name="Iwamoto M."/>
            <person name="Abe T."/>
            <person name="Yamada Y."/>
            <person name="Muto A."/>
            <person name="Inokuchi H."/>
            <person name="Ikemura T."/>
            <person name="Matsumoto T."/>
            <person name="Sasaki T."/>
            <person name="Itoh T."/>
        </authorList>
    </citation>
    <scope>NUCLEOTIDE SEQUENCE [LARGE SCALE GENOMIC DNA]</scope>
    <source>
        <strain evidence="2">cv. Nipponbare</strain>
    </source>
</reference>
<dbReference type="InParanoid" id="A0A0P0VZT6"/>
<reference evidence="1 2" key="3">
    <citation type="journal article" date="2013" name="Rice">
        <title>Improvement of the Oryza sativa Nipponbare reference genome using next generation sequence and optical map data.</title>
        <authorList>
            <person name="Kawahara Y."/>
            <person name="de la Bastide M."/>
            <person name="Hamilton J.P."/>
            <person name="Kanamori H."/>
            <person name="McCombie W.R."/>
            <person name="Ouyang S."/>
            <person name="Schwartz D.C."/>
            <person name="Tanaka T."/>
            <person name="Wu J."/>
            <person name="Zhou S."/>
            <person name="Childs K.L."/>
            <person name="Davidson R.M."/>
            <person name="Lin H."/>
            <person name="Quesada-Ocampo L."/>
            <person name="Vaillancourt B."/>
            <person name="Sakai H."/>
            <person name="Lee S.S."/>
            <person name="Kim J."/>
            <person name="Numa H."/>
            <person name="Itoh T."/>
            <person name="Buell C.R."/>
            <person name="Matsumoto T."/>
        </authorList>
    </citation>
    <scope>NUCLEOTIDE SEQUENCE [LARGE SCALE GENOMIC DNA]</scope>
    <source>
        <strain evidence="2">cv. Nipponbare</strain>
    </source>
</reference>
<gene>
    <name evidence="1" type="ordered locus">Os03g0581200</name>
    <name evidence="1" type="ORF">OSNPB_030581200</name>
</gene>
<reference evidence="2" key="1">
    <citation type="journal article" date="2005" name="Nature">
        <title>The map-based sequence of the rice genome.</title>
        <authorList>
            <consortium name="International rice genome sequencing project (IRGSP)"/>
            <person name="Matsumoto T."/>
            <person name="Wu J."/>
            <person name="Kanamori H."/>
            <person name="Katayose Y."/>
            <person name="Fujisawa M."/>
            <person name="Namiki N."/>
            <person name="Mizuno H."/>
            <person name="Yamamoto K."/>
            <person name="Antonio B.A."/>
            <person name="Baba T."/>
            <person name="Sakata K."/>
            <person name="Nagamura Y."/>
            <person name="Aoki H."/>
            <person name="Arikawa K."/>
            <person name="Arita K."/>
            <person name="Bito T."/>
            <person name="Chiden Y."/>
            <person name="Fujitsuka N."/>
            <person name="Fukunaka R."/>
            <person name="Hamada M."/>
            <person name="Harada C."/>
            <person name="Hayashi A."/>
            <person name="Hijishita S."/>
            <person name="Honda M."/>
            <person name="Hosokawa S."/>
            <person name="Ichikawa Y."/>
            <person name="Idonuma A."/>
            <person name="Iijima M."/>
            <person name="Ikeda M."/>
            <person name="Ikeno M."/>
            <person name="Ito K."/>
            <person name="Ito S."/>
            <person name="Ito T."/>
            <person name="Ito Y."/>
            <person name="Ito Y."/>
            <person name="Iwabuchi A."/>
            <person name="Kamiya K."/>
            <person name="Karasawa W."/>
            <person name="Kurita K."/>
            <person name="Katagiri S."/>
            <person name="Kikuta A."/>
            <person name="Kobayashi H."/>
            <person name="Kobayashi N."/>
            <person name="Machita K."/>
            <person name="Maehara T."/>
            <person name="Masukawa M."/>
            <person name="Mizubayashi T."/>
            <person name="Mukai Y."/>
            <person name="Nagasaki H."/>
            <person name="Nagata Y."/>
            <person name="Naito S."/>
            <person name="Nakashima M."/>
            <person name="Nakama Y."/>
            <person name="Nakamichi Y."/>
            <person name="Nakamura M."/>
            <person name="Meguro A."/>
            <person name="Negishi M."/>
            <person name="Ohta I."/>
            <person name="Ohta T."/>
            <person name="Okamoto M."/>
            <person name="Ono N."/>
            <person name="Saji S."/>
            <person name="Sakaguchi M."/>
            <person name="Sakai K."/>
            <person name="Shibata M."/>
            <person name="Shimokawa T."/>
            <person name="Song J."/>
            <person name="Takazaki Y."/>
            <person name="Terasawa K."/>
            <person name="Tsugane M."/>
            <person name="Tsuji K."/>
            <person name="Ueda S."/>
            <person name="Waki K."/>
            <person name="Yamagata H."/>
            <person name="Yamamoto M."/>
            <person name="Yamamoto S."/>
            <person name="Yamane H."/>
            <person name="Yoshiki S."/>
            <person name="Yoshihara R."/>
            <person name="Yukawa K."/>
            <person name="Zhong H."/>
            <person name="Yano M."/>
            <person name="Yuan Q."/>
            <person name="Ouyang S."/>
            <person name="Liu J."/>
            <person name="Jones K.M."/>
            <person name="Gansberger K."/>
            <person name="Moffat K."/>
            <person name="Hill J."/>
            <person name="Bera J."/>
            <person name="Fadrosh D."/>
            <person name="Jin S."/>
            <person name="Johri S."/>
            <person name="Kim M."/>
            <person name="Overton L."/>
            <person name="Reardon M."/>
            <person name="Tsitrin T."/>
            <person name="Vuong H."/>
            <person name="Weaver B."/>
            <person name="Ciecko A."/>
            <person name="Tallon L."/>
            <person name="Jackson J."/>
            <person name="Pai G."/>
            <person name="Aken S.V."/>
            <person name="Utterback T."/>
            <person name="Reidmuller S."/>
            <person name="Feldblyum T."/>
            <person name="Hsiao J."/>
            <person name="Zismann V."/>
            <person name="Iobst S."/>
            <person name="de Vazeille A.R."/>
            <person name="Buell C.R."/>
            <person name="Ying K."/>
            <person name="Li Y."/>
            <person name="Lu T."/>
            <person name="Huang Y."/>
            <person name="Zhao Q."/>
            <person name="Feng Q."/>
            <person name="Zhang L."/>
            <person name="Zhu J."/>
            <person name="Weng Q."/>
            <person name="Mu J."/>
            <person name="Lu Y."/>
            <person name="Fan D."/>
            <person name="Liu Y."/>
            <person name="Guan J."/>
            <person name="Zhang Y."/>
            <person name="Yu S."/>
            <person name="Liu X."/>
            <person name="Zhang Y."/>
            <person name="Hong G."/>
            <person name="Han B."/>
            <person name="Choisne N."/>
            <person name="Demange N."/>
            <person name="Orjeda G."/>
            <person name="Samain S."/>
            <person name="Cattolico L."/>
            <person name="Pelletier E."/>
            <person name="Couloux A."/>
            <person name="Segurens B."/>
            <person name="Wincker P."/>
            <person name="D'Hont A."/>
            <person name="Scarpelli C."/>
            <person name="Weissenbach J."/>
            <person name="Salanoubat M."/>
            <person name="Quetier F."/>
            <person name="Yu Y."/>
            <person name="Kim H.R."/>
            <person name="Rambo T."/>
            <person name="Currie J."/>
            <person name="Collura K."/>
            <person name="Luo M."/>
            <person name="Yang T."/>
            <person name="Ammiraju J.S.S."/>
            <person name="Engler F."/>
            <person name="Soderlund C."/>
            <person name="Wing R.A."/>
            <person name="Palmer L.E."/>
            <person name="de la Bastide M."/>
            <person name="Spiegel L."/>
            <person name="Nascimento L."/>
            <person name="Zutavern T."/>
            <person name="O'Shaughnessy A."/>
            <person name="Dike S."/>
            <person name="Dedhia N."/>
            <person name="Preston R."/>
            <person name="Balija V."/>
            <person name="McCombie W.R."/>
            <person name="Chow T."/>
            <person name="Chen H."/>
            <person name="Chung M."/>
            <person name="Chen C."/>
            <person name="Shaw J."/>
            <person name="Wu H."/>
            <person name="Hsiao K."/>
            <person name="Chao Y."/>
            <person name="Chu M."/>
            <person name="Cheng C."/>
            <person name="Hour A."/>
            <person name="Lee P."/>
            <person name="Lin S."/>
            <person name="Lin Y."/>
            <person name="Liou J."/>
            <person name="Liu S."/>
            <person name="Hsing Y."/>
            <person name="Raghuvanshi S."/>
            <person name="Mohanty A."/>
            <person name="Bharti A.K."/>
            <person name="Gaur A."/>
            <person name="Gupta V."/>
            <person name="Kumar D."/>
            <person name="Ravi V."/>
            <person name="Vij S."/>
            <person name="Kapur A."/>
            <person name="Khurana P."/>
            <person name="Khurana P."/>
            <person name="Khurana J.P."/>
            <person name="Tyagi A.K."/>
            <person name="Gaikwad K."/>
            <person name="Singh A."/>
            <person name="Dalal V."/>
            <person name="Srivastava S."/>
            <person name="Dixit A."/>
            <person name="Pal A.K."/>
            <person name="Ghazi I.A."/>
            <person name="Yadav M."/>
            <person name="Pandit A."/>
            <person name="Bhargava A."/>
            <person name="Sureshbabu K."/>
            <person name="Batra K."/>
            <person name="Sharma T.R."/>
            <person name="Mohapatra T."/>
            <person name="Singh N.K."/>
            <person name="Messing J."/>
            <person name="Nelson A.B."/>
            <person name="Fuks G."/>
            <person name="Kavchok S."/>
            <person name="Keizer G."/>
            <person name="Linton E."/>
            <person name="Llaca V."/>
            <person name="Song R."/>
            <person name="Tanyolac B."/>
            <person name="Young S."/>
            <person name="Ho-Il K."/>
            <person name="Hahn J.H."/>
            <person name="Sangsakoo G."/>
            <person name="Vanavichit A."/>
            <person name="de Mattos Luiz.A.T."/>
            <person name="Zimmer P.D."/>
            <person name="Malone G."/>
            <person name="Dellagostin O."/>
            <person name="de Oliveira A.C."/>
            <person name="Bevan M."/>
            <person name="Bancroft I."/>
            <person name="Minx P."/>
            <person name="Cordum H."/>
            <person name="Wilson R."/>
            <person name="Cheng Z."/>
            <person name="Jin W."/>
            <person name="Jiang J."/>
            <person name="Leong S.A."/>
            <person name="Iwama H."/>
            <person name="Gojobori T."/>
            <person name="Itoh T."/>
            <person name="Niimura Y."/>
            <person name="Fujii Y."/>
            <person name="Habara T."/>
            <person name="Sakai H."/>
            <person name="Sato Y."/>
            <person name="Wilson G."/>
            <person name="Kumar K."/>
            <person name="McCouch S."/>
            <person name="Juretic N."/>
            <person name="Hoen D."/>
            <person name="Wright S."/>
            <person name="Bruskiewich R."/>
            <person name="Bureau T."/>
            <person name="Miyao A."/>
            <person name="Hirochika H."/>
            <person name="Nishikawa T."/>
            <person name="Kadowaki K."/>
            <person name="Sugiura M."/>
            <person name="Burr B."/>
            <person name="Sasaki T."/>
        </authorList>
    </citation>
    <scope>NUCLEOTIDE SEQUENCE [LARGE SCALE GENOMIC DNA]</scope>
    <source>
        <strain evidence="2">cv. Nipponbare</strain>
    </source>
</reference>
<feature type="non-terminal residue" evidence="1">
    <location>
        <position position="1"/>
    </location>
</feature>
<dbReference type="Proteomes" id="UP000059680">
    <property type="component" value="Chromosome 3"/>
</dbReference>
<name>A0A0P0VZT6_ORYSJ</name>
<proteinExistence type="predicted"/>
<evidence type="ECO:0000313" key="1">
    <source>
        <dbReference type="EMBL" id="BAS85056.1"/>
    </source>
</evidence>
<dbReference type="EMBL" id="AP014959">
    <property type="protein sequence ID" value="BAS85056.1"/>
    <property type="molecule type" value="Genomic_DNA"/>
</dbReference>